<dbReference type="PANTHER" id="PTHR47992">
    <property type="entry name" value="PROTEIN PHOSPHATASE"/>
    <property type="match status" value="1"/>
</dbReference>
<evidence type="ECO:0000256" key="5">
    <source>
        <dbReference type="RuleBase" id="RU003465"/>
    </source>
</evidence>
<evidence type="ECO:0000256" key="1">
    <source>
        <dbReference type="ARBA" id="ARBA00004170"/>
    </source>
</evidence>
<dbReference type="EMBL" id="HBIJ01021713">
    <property type="protein sequence ID" value="CAE0373273.1"/>
    <property type="molecule type" value="Transcribed_RNA"/>
</dbReference>
<feature type="domain" description="PPM-type phosphatase" evidence="7">
    <location>
        <begin position="207"/>
        <end position="486"/>
    </location>
</feature>
<feature type="region of interest" description="Disordered" evidence="6">
    <location>
        <begin position="128"/>
        <end position="163"/>
    </location>
</feature>
<evidence type="ECO:0000313" key="8">
    <source>
        <dbReference type="EMBL" id="CAE0373273.1"/>
    </source>
</evidence>
<evidence type="ECO:0000256" key="4">
    <source>
        <dbReference type="ARBA" id="ARBA00022912"/>
    </source>
</evidence>
<keyword evidence="3 5" id="KW-0378">Hydrolase</keyword>
<reference evidence="8" key="1">
    <citation type="submission" date="2021-01" db="EMBL/GenBank/DDBJ databases">
        <authorList>
            <person name="Corre E."/>
            <person name="Pelletier E."/>
            <person name="Niang G."/>
            <person name="Scheremetjew M."/>
            <person name="Finn R."/>
            <person name="Kale V."/>
            <person name="Holt S."/>
            <person name="Cochrane G."/>
            <person name="Meng A."/>
            <person name="Brown T."/>
            <person name="Cohen L."/>
        </authorList>
    </citation>
    <scope>NUCLEOTIDE SEQUENCE</scope>
    <source>
        <strain evidence="8">CCMP1510</strain>
    </source>
</reference>
<dbReference type="SMART" id="SM00332">
    <property type="entry name" value="PP2Cc"/>
    <property type="match status" value="1"/>
</dbReference>
<dbReference type="PROSITE" id="PS51746">
    <property type="entry name" value="PPM_2"/>
    <property type="match status" value="1"/>
</dbReference>
<dbReference type="InterPro" id="IPR001932">
    <property type="entry name" value="PPM-type_phosphatase-like_dom"/>
</dbReference>
<gene>
    <name evidence="8" type="ORF">ALAG00032_LOCUS14074</name>
</gene>
<accession>A0A7S3NK78</accession>
<evidence type="ECO:0000256" key="3">
    <source>
        <dbReference type="ARBA" id="ARBA00022801"/>
    </source>
</evidence>
<keyword evidence="2" id="KW-0479">Metal-binding</keyword>
<dbReference type="GO" id="GO:0016020">
    <property type="term" value="C:membrane"/>
    <property type="evidence" value="ECO:0007669"/>
    <property type="project" value="UniProtKB-SubCell"/>
</dbReference>
<comment type="similarity">
    <text evidence="5">Belongs to the PP2C family.</text>
</comment>
<dbReference type="GO" id="GO:0046872">
    <property type="term" value="F:metal ion binding"/>
    <property type="evidence" value="ECO:0007669"/>
    <property type="project" value="UniProtKB-KW"/>
</dbReference>
<evidence type="ECO:0000259" key="7">
    <source>
        <dbReference type="PROSITE" id="PS51746"/>
    </source>
</evidence>
<evidence type="ECO:0000256" key="6">
    <source>
        <dbReference type="SAM" id="MobiDB-lite"/>
    </source>
</evidence>
<dbReference type="SUPFAM" id="SSF81606">
    <property type="entry name" value="PP2C-like"/>
    <property type="match status" value="1"/>
</dbReference>
<comment type="subcellular location">
    <subcellularLocation>
        <location evidence="1">Membrane</location>
        <topology evidence="1">Peripheral membrane protein</topology>
    </subcellularLocation>
</comment>
<dbReference type="PROSITE" id="PS01032">
    <property type="entry name" value="PPM_1"/>
    <property type="match status" value="1"/>
</dbReference>
<evidence type="ECO:0000256" key="2">
    <source>
        <dbReference type="ARBA" id="ARBA00022723"/>
    </source>
</evidence>
<dbReference type="Gene3D" id="3.60.40.10">
    <property type="entry name" value="PPM-type phosphatase domain"/>
    <property type="match status" value="1"/>
</dbReference>
<dbReference type="CDD" id="cd00143">
    <property type="entry name" value="PP2Cc"/>
    <property type="match status" value="1"/>
</dbReference>
<dbReference type="InterPro" id="IPR015655">
    <property type="entry name" value="PP2C"/>
</dbReference>
<keyword evidence="4 5" id="KW-0904">Protein phosphatase</keyword>
<feature type="compositionally biased region" description="Polar residues" evidence="6">
    <location>
        <begin position="152"/>
        <end position="163"/>
    </location>
</feature>
<organism evidence="8">
    <name type="scientific">Aureoumbra lagunensis</name>
    <dbReference type="NCBI Taxonomy" id="44058"/>
    <lineage>
        <taxon>Eukaryota</taxon>
        <taxon>Sar</taxon>
        <taxon>Stramenopiles</taxon>
        <taxon>Ochrophyta</taxon>
        <taxon>Pelagophyceae</taxon>
        <taxon>Pelagomonadales</taxon>
        <taxon>Aureoumbra</taxon>
    </lineage>
</organism>
<name>A0A7S3NK78_9STRA</name>
<dbReference type="AlphaFoldDB" id="A0A7S3NK78"/>
<proteinExistence type="inferred from homology"/>
<dbReference type="Pfam" id="PF00481">
    <property type="entry name" value="PP2C"/>
    <property type="match status" value="1"/>
</dbReference>
<protein>
    <recommendedName>
        <fullName evidence="7">PPM-type phosphatase domain-containing protein</fullName>
    </recommendedName>
</protein>
<sequence>MGAGASALPQTEQDRLKQQEQELADKIGISKLNVEKQQVFKQQVEEVYAAHGGNAIFSESAERQAEIWAQVEKATAQKFKELGFEEEFTHSGDHTPTNEFRKRRLSYSIEHSTIEHAQHLASIMQANEPTKGSGDARRPSLNFRSPPLQPNRGGTTQGGHTETNVLLSRSGSNRRLKLKPSLHNMADHVQSTDDPPFDENTLGTYSHHGIEPKYIGEGFTCKINQDRGCVVHPYANCNQSSLFCVFDGHGEHGEDVSEFAVESIVEKLENDTDLVNAPEKSLTKAFLNTNDDLTKSDIDSYFSGTTAVVIYQQKNMLYAANAGDSRAVLCQHDPITNTISALPLTIDHNPDAPGERERITAAGGFVSDPPGEGLSARVWLDRNMTRVGLAMARSIGDNAVKKVGVIAEPEVRKHLISENDLFMILASDGVWEFISSQEAVQLVYDSLQQTKSASAACKLLIERSIQCWKDNEGDYRDDITALVMRLKRYD</sequence>
<dbReference type="GO" id="GO:0004722">
    <property type="term" value="F:protein serine/threonine phosphatase activity"/>
    <property type="evidence" value="ECO:0007669"/>
    <property type="project" value="InterPro"/>
</dbReference>
<dbReference type="InterPro" id="IPR036457">
    <property type="entry name" value="PPM-type-like_dom_sf"/>
</dbReference>
<dbReference type="InterPro" id="IPR000222">
    <property type="entry name" value="PP2C_BS"/>
</dbReference>